<dbReference type="Proteomes" id="UP000215506">
    <property type="component" value="Unassembled WGS sequence"/>
</dbReference>
<evidence type="ECO:0000313" key="1">
    <source>
        <dbReference type="EMBL" id="OXR45861.1"/>
    </source>
</evidence>
<organism evidence="1 2">
    <name type="scientific">Nocardia cerradoensis</name>
    <dbReference type="NCBI Taxonomy" id="85688"/>
    <lineage>
        <taxon>Bacteria</taxon>
        <taxon>Bacillati</taxon>
        <taxon>Actinomycetota</taxon>
        <taxon>Actinomycetes</taxon>
        <taxon>Mycobacteriales</taxon>
        <taxon>Nocardiaceae</taxon>
        <taxon>Nocardia</taxon>
    </lineage>
</organism>
<dbReference type="EMBL" id="NGAF01000003">
    <property type="protein sequence ID" value="OXR45861.1"/>
    <property type="molecule type" value="Genomic_DNA"/>
</dbReference>
<keyword evidence="2" id="KW-1185">Reference proteome</keyword>
<dbReference type="Pfam" id="PF00378">
    <property type="entry name" value="ECH_1"/>
    <property type="match status" value="1"/>
</dbReference>
<dbReference type="RefSeq" id="WP_094025249.1">
    <property type="nucleotide sequence ID" value="NZ_NGAF01000003.1"/>
</dbReference>
<reference evidence="1 2" key="1">
    <citation type="submission" date="2017-07" db="EMBL/GenBank/DDBJ databases">
        <title>First draft Genome Sequence of Nocardia cerradoensis isolated from human infection.</title>
        <authorList>
            <person name="Carrasco G."/>
        </authorList>
    </citation>
    <scope>NUCLEOTIDE SEQUENCE [LARGE SCALE GENOMIC DNA]</scope>
    <source>
        <strain evidence="1 2">CNM20130759</strain>
    </source>
</reference>
<dbReference type="InterPro" id="IPR001753">
    <property type="entry name" value="Enoyl-CoA_hydra/iso"/>
</dbReference>
<dbReference type="CDD" id="cd06558">
    <property type="entry name" value="crotonase-like"/>
    <property type="match status" value="1"/>
</dbReference>
<dbReference type="AlphaFoldDB" id="A0A231HAI4"/>
<dbReference type="InterPro" id="IPR029045">
    <property type="entry name" value="ClpP/crotonase-like_dom_sf"/>
</dbReference>
<protein>
    <submittedName>
        <fullName evidence="1">2,3-dehydroadipyl-CoA hydratase</fullName>
        <ecNumber evidence="1">4.2.1.17</ecNumber>
    </submittedName>
</protein>
<sequence>MTTSAADADLRFADLSLDRDGRPQRPLTVVDLDGLRHSSPEHIADIAGSIATGAALTVAVAGNPVPARLHPILDAATVSVSELPLRDRRVVTVTDRAAAVEILSAAVDHAPRAALACGHLLRQTPALPTLPALAAEAAVYSMLLGGTEFRDWLEARGPARTPDDESGELVRIDRAGGELAIVLDRPRRRNALSARLREELLAAAQVAEADPSITAVRLAGAGPAFCSGGDLDEFGGATDPVAAYLVRLDRAPWRVLDRLSARLRIDTHGACVGAGAEIAAFGGIVTAAPGTWFRFPEVGMGLVPGAGGTVSVPRRIGRWRAAWAMLTGATIDVDTALRWGLVDRIEPTGGPS</sequence>
<gene>
    <name evidence="1" type="primary">paaF_2</name>
    <name evidence="1" type="ORF">B7C42_02153</name>
</gene>
<name>A0A231HAI4_9NOCA</name>
<keyword evidence="1" id="KW-0456">Lyase</keyword>
<dbReference type="GO" id="GO:0004300">
    <property type="term" value="F:enoyl-CoA hydratase activity"/>
    <property type="evidence" value="ECO:0007669"/>
    <property type="project" value="UniProtKB-EC"/>
</dbReference>
<dbReference type="Gene3D" id="3.90.226.10">
    <property type="entry name" value="2-enoyl-CoA Hydratase, Chain A, domain 1"/>
    <property type="match status" value="1"/>
</dbReference>
<dbReference type="SUPFAM" id="SSF52096">
    <property type="entry name" value="ClpP/crotonase"/>
    <property type="match status" value="1"/>
</dbReference>
<dbReference type="EC" id="4.2.1.17" evidence="1"/>
<dbReference type="GO" id="GO:0006635">
    <property type="term" value="P:fatty acid beta-oxidation"/>
    <property type="evidence" value="ECO:0007669"/>
    <property type="project" value="TreeGrafter"/>
</dbReference>
<evidence type="ECO:0000313" key="2">
    <source>
        <dbReference type="Proteomes" id="UP000215506"/>
    </source>
</evidence>
<proteinExistence type="predicted"/>
<accession>A0A231HAI4</accession>
<comment type="caution">
    <text evidence="1">The sequence shown here is derived from an EMBL/GenBank/DDBJ whole genome shotgun (WGS) entry which is preliminary data.</text>
</comment>
<dbReference type="PANTHER" id="PTHR11941:SF54">
    <property type="entry name" value="ENOYL-COA HYDRATASE, MITOCHONDRIAL"/>
    <property type="match status" value="1"/>
</dbReference>
<dbReference type="PANTHER" id="PTHR11941">
    <property type="entry name" value="ENOYL-COA HYDRATASE-RELATED"/>
    <property type="match status" value="1"/>
</dbReference>